<dbReference type="InterPro" id="IPR009057">
    <property type="entry name" value="Homeodomain-like_sf"/>
</dbReference>
<proteinExistence type="predicted"/>
<keyword evidence="1" id="KW-0805">Transcription regulation</keyword>
<gene>
    <name evidence="5" type="ORF">E1757_19805</name>
</gene>
<keyword evidence="3" id="KW-0804">Transcription</keyword>
<keyword evidence="6" id="KW-1185">Reference proteome</keyword>
<dbReference type="AlphaFoldDB" id="A0A4R5KLA0"/>
<dbReference type="Gene3D" id="1.10.10.60">
    <property type="entry name" value="Homeodomain-like"/>
    <property type="match status" value="2"/>
</dbReference>
<organism evidence="5 6">
    <name type="scientific">Paenibacillus piri</name>
    <dbReference type="NCBI Taxonomy" id="2547395"/>
    <lineage>
        <taxon>Bacteria</taxon>
        <taxon>Bacillati</taxon>
        <taxon>Bacillota</taxon>
        <taxon>Bacilli</taxon>
        <taxon>Bacillales</taxon>
        <taxon>Paenibacillaceae</taxon>
        <taxon>Paenibacillus</taxon>
    </lineage>
</organism>
<dbReference type="GO" id="GO:0003700">
    <property type="term" value="F:DNA-binding transcription factor activity"/>
    <property type="evidence" value="ECO:0007669"/>
    <property type="project" value="InterPro"/>
</dbReference>
<dbReference type="SUPFAM" id="SSF51215">
    <property type="entry name" value="Regulatory protein AraC"/>
    <property type="match status" value="1"/>
</dbReference>
<accession>A0A4R5KLA0</accession>
<dbReference type="Proteomes" id="UP000295636">
    <property type="component" value="Unassembled WGS sequence"/>
</dbReference>
<reference evidence="5 6" key="1">
    <citation type="submission" date="2019-03" db="EMBL/GenBank/DDBJ databases">
        <title>This is whole genome sequence of Paenibacillus sp MS74 strain.</title>
        <authorList>
            <person name="Trinh H.N."/>
        </authorList>
    </citation>
    <scope>NUCLEOTIDE SEQUENCE [LARGE SCALE GENOMIC DNA]</scope>
    <source>
        <strain evidence="5 6">MS74</strain>
    </source>
</reference>
<dbReference type="SMART" id="SM00342">
    <property type="entry name" value="HTH_ARAC"/>
    <property type="match status" value="1"/>
</dbReference>
<name>A0A4R5KLA0_9BACL</name>
<evidence type="ECO:0000313" key="5">
    <source>
        <dbReference type="EMBL" id="TDF95962.1"/>
    </source>
</evidence>
<evidence type="ECO:0000259" key="4">
    <source>
        <dbReference type="PROSITE" id="PS01124"/>
    </source>
</evidence>
<dbReference type="GO" id="GO:0043565">
    <property type="term" value="F:sequence-specific DNA binding"/>
    <property type="evidence" value="ECO:0007669"/>
    <property type="project" value="InterPro"/>
</dbReference>
<feature type="domain" description="HTH araC/xylS-type" evidence="4">
    <location>
        <begin position="187"/>
        <end position="285"/>
    </location>
</feature>
<dbReference type="EMBL" id="SMRT01000009">
    <property type="protein sequence ID" value="TDF95962.1"/>
    <property type="molecule type" value="Genomic_DNA"/>
</dbReference>
<dbReference type="SUPFAM" id="SSF46689">
    <property type="entry name" value="Homeodomain-like"/>
    <property type="match status" value="2"/>
</dbReference>
<keyword evidence="2" id="KW-0238">DNA-binding</keyword>
<dbReference type="Pfam" id="PF12833">
    <property type="entry name" value="HTH_18"/>
    <property type="match status" value="1"/>
</dbReference>
<evidence type="ECO:0000256" key="2">
    <source>
        <dbReference type="ARBA" id="ARBA00023125"/>
    </source>
</evidence>
<dbReference type="PANTHER" id="PTHR43280:SF2">
    <property type="entry name" value="HTH-TYPE TRANSCRIPTIONAL REGULATOR EXSA"/>
    <property type="match status" value="1"/>
</dbReference>
<sequence>MSILQFTAPPLPHYVAGGFTTFQRGGKHLNRRNIGVFDLLVVMHGCLYIGEEERQYEVAAGHALILRPDRHHYPTEGCRTETGHFWLHFNTDGKWVSSEHAVAEPQLDTSGINRLTVQTFTIQIPQFVRLQQPGPMYEKLRQLSALELESHNNWARWKHQLIFQQILELLNQSLDLNAVLPGANVADQAAAFLRTHYKEDIKAQTLGEVLNFHPVYIARCMQKEFGCSPFEYLMKYRLEQAKLLLLQSDLPVARIAEEVGFHQPSYFSSSFVKYEQISPRAYRQRFRTKLNDLN</sequence>
<comment type="caution">
    <text evidence="5">The sequence shown here is derived from an EMBL/GenBank/DDBJ whole genome shotgun (WGS) entry which is preliminary data.</text>
</comment>
<dbReference type="PROSITE" id="PS00041">
    <property type="entry name" value="HTH_ARAC_FAMILY_1"/>
    <property type="match status" value="1"/>
</dbReference>
<dbReference type="InterPro" id="IPR037923">
    <property type="entry name" value="HTH-like"/>
</dbReference>
<protein>
    <submittedName>
        <fullName evidence="5">AraC family transcriptional regulator</fullName>
    </submittedName>
</protein>
<evidence type="ECO:0000313" key="6">
    <source>
        <dbReference type="Proteomes" id="UP000295636"/>
    </source>
</evidence>
<dbReference type="InterPro" id="IPR018062">
    <property type="entry name" value="HTH_AraC-typ_CS"/>
</dbReference>
<dbReference type="OrthoDB" id="192171at2"/>
<dbReference type="PANTHER" id="PTHR43280">
    <property type="entry name" value="ARAC-FAMILY TRANSCRIPTIONAL REGULATOR"/>
    <property type="match status" value="1"/>
</dbReference>
<dbReference type="InterPro" id="IPR018060">
    <property type="entry name" value="HTH_AraC"/>
</dbReference>
<evidence type="ECO:0000256" key="3">
    <source>
        <dbReference type="ARBA" id="ARBA00023163"/>
    </source>
</evidence>
<evidence type="ECO:0000256" key="1">
    <source>
        <dbReference type="ARBA" id="ARBA00023015"/>
    </source>
</evidence>
<dbReference type="PROSITE" id="PS01124">
    <property type="entry name" value="HTH_ARAC_FAMILY_2"/>
    <property type="match status" value="1"/>
</dbReference>